<dbReference type="EMBL" id="MU859250">
    <property type="protein sequence ID" value="KAK3948692.1"/>
    <property type="molecule type" value="Genomic_DNA"/>
</dbReference>
<gene>
    <name evidence="2" type="ORF">QBC32DRAFT_350958</name>
</gene>
<reference evidence="2" key="2">
    <citation type="submission" date="2023-06" db="EMBL/GenBank/DDBJ databases">
        <authorList>
            <consortium name="Lawrence Berkeley National Laboratory"/>
            <person name="Mondo S.J."/>
            <person name="Hensen N."/>
            <person name="Bonometti L."/>
            <person name="Westerberg I."/>
            <person name="Brannstrom I.O."/>
            <person name="Guillou S."/>
            <person name="Cros-Aarteil S."/>
            <person name="Calhoun S."/>
            <person name="Haridas S."/>
            <person name="Kuo A."/>
            <person name="Pangilinan J."/>
            <person name="Riley R."/>
            <person name="Labutti K."/>
            <person name="Andreopoulos B."/>
            <person name="Lipzen A."/>
            <person name="Chen C."/>
            <person name="Yanf M."/>
            <person name="Daum C."/>
            <person name="Ng V."/>
            <person name="Clum A."/>
            <person name="Steindorff A."/>
            <person name="Ohm R."/>
            <person name="Martin F."/>
            <person name="Silar P."/>
            <person name="Natvig D."/>
            <person name="Lalanne C."/>
            <person name="Gautier V."/>
            <person name="Ament-Velasquez S.L."/>
            <person name="Kruys A."/>
            <person name="Hutchinson M.I."/>
            <person name="Powell A.J."/>
            <person name="Barry K."/>
            <person name="Miller A.N."/>
            <person name="Grigoriev I.V."/>
            <person name="Debuchy R."/>
            <person name="Gladieux P."/>
            <person name="Thoren M.H."/>
            <person name="Johannesson H."/>
        </authorList>
    </citation>
    <scope>NUCLEOTIDE SEQUENCE</scope>
    <source>
        <strain evidence="2">CBS 626.80</strain>
    </source>
</reference>
<dbReference type="AlphaFoldDB" id="A0AAN6SC08"/>
<protein>
    <submittedName>
        <fullName evidence="2">Uncharacterized protein</fullName>
    </submittedName>
</protein>
<name>A0AAN6SC08_9PEZI</name>
<feature type="region of interest" description="Disordered" evidence="1">
    <location>
        <begin position="129"/>
        <end position="151"/>
    </location>
</feature>
<reference evidence="2" key="1">
    <citation type="journal article" date="2023" name="Mol. Phylogenet. Evol.">
        <title>Genome-scale phylogeny and comparative genomics of the fungal order Sordariales.</title>
        <authorList>
            <person name="Hensen N."/>
            <person name="Bonometti L."/>
            <person name="Westerberg I."/>
            <person name="Brannstrom I.O."/>
            <person name="Guillou S."/>
            <person name="Cros-Aarteil S."/>
            <person name="Calhoun S."/>
            <person name="Haridas S."/>
            <person name="Kuo A."/>
            <person name="Mondo S."/>
            <person name="Pangilinan J."/>
            <person name="Riley R."/>
            <person name="LaButti K."/>
            <person name="Andreopoulos B."/>
            <person name="Lipzen A."/>
            <person name="Chen C."/>
            <person name="Yan M."/>
            <person name="Daum C."/>
            <person name="Ng V."/>
            <person name="Clum A."/>
            <person name="Steindorff A."/>
            <person name="Ohm R.A."/>
            <person name="Martin F."/>
            <person name="Silar P."/>
            <person name="Natvig D.O."/>
            <person name="Lalanne C."/>
            <person name="Gautier V."/>
            <person name="Ament-Velasquez S.L."/>
            <person name="Kruys A."/>
            <person name="Hutchinson M.I."/>
            <person name="Powell A.J."/>
            <person name="Barry K."/>
            <person name="Miller A.N."/>
            <person name="Grigoriev I.V."/>
            <person name="Debuchy R."/>
            <person name="Gladieux P."/>
            <person name="Hiltunen Thoren M."/>
            <person name="Johannesson H."/>
        </authorList>
    </citation>
    <scope>NUCLEOTIDE SEQUENCE</scope>
    <source>
        <strain evidence="2">CBS 626.80</strain>
    </source>
</reference>
<dbReference type="Proteomes" id="UP001303222">
    <property type="component" value="Unassembled WGS sequence"/>
</dbReference>
<proteinExistence type="predicted"/>
<evidence type="ECO:0000256" key="1">
    <source>
        <dbReference type="SAM" id="MobiDB-lite"/>
    </source>
</evidence>
<evidence type="ECO:0000313" key="2">
    <source>
        <dbReference type="EMBL" id="KAK3948692.1"/>
    </source>
</evidence>
<comment type="caution">
    <text evidence="2">The sequence shown here is derived from an EMBL/GenBank/DDBJ whole genome shotgun (WGS) entry which is preliminary data.</text>
</comment>
<accession>A0AAN6SC08</accession>
<organism evidence="2 3">
    <name type="scientific">Pseudoneurospora amorphoporcata</name>
    <dbReference type="NCBI Taxonomy" id="241081"/>
    <lineage>
        <taxon>Eukaryota</taxon>
        <taxon>Fungi</taxon>
        <taxon>Dikarya</taxon>
        <taxon>Ascomycota</taxon>
        <taxon>Pezizomycotina</taxon>
        <taxon>Sordariomycetes</taxon>
        <taxon>Sordariomycetidae</taxon>
        <taxon>Sordariales</taxon>
        <taxon>Sordariaceae</taxon>
        <taxon>Pseudoneurospora</taxon>
    </lineage>
</organism>
<sequence>MQTDYENYERDLRRSNRKVELWTLEQDTGAFYDERPPIWSEDLTGYHESPLARMERQKHAAYFSIMSNLVLGKGIENKPEIVERLRADLGKHLVEVQEKAQEAIAWREKDQKATLEVFGLPEEEQMLISNEVPPGPDQKGNQEGNQEENQEDTISLDNHMDYQQGNQQESQEDTISLDNHMDHQQEGEQVLVPFKEMQRRLRPFGSACRVLKLKTRHVKGKMTASMDEEPAEGWVCRGVDDDLVAKCCSLQRAVIGC</sequence>
<evidence type="ECO:0000313" key="3">
    <source>
        <dbReference type="Proteomes" id="UP001303222"/>
    </source>
</evidence>
<keyword evidence="3" id="KW-1185">Reference proteome</keyword>